<comment type="caution">
    <text evidence="1">The sequence shown here is derived from an EMBL/GenBank/DDBJ whole genome shotgun (WGS) entry which is preliminary data.</text>
</comment>
<keyword evidence="2" id="KW-1185">Reference proteome</keyword>
<protein>
    <submittedName>
        <fullName evidence="1">Uncharacterized protein</fullName>
    </submittedName>
</protein>
<sequence length="228" mass="23377">MLDRPCLPALAAATILALPAVGGEMAHYGAQPRAVEAQIVTAPVVTFPGFEDSQRQIDGATATLVSYDGGVLVDVATAELMPGHGYTMWFVPINAPEACAAAPCTSSDVVGNHEAVQSDVSYGAGAIADADGRARFTTHRAAGDLVDPWFGHGLQKPMTAEVHVVIRDHGPMDGLSAAAVEDALTSHAGQCDPGKLPDFDGARIGMAGGYACQNVQDAVFIQGAAPAL</sequence>
<organism evidence="1 2">
    <name type="scientific">Halovulum marinum</name>
    <dbReference type="NCBI Taxonomy" id="2662447"/>
    <lineage>
        <taxon>Bacteria</taxon>
        <taxon>Pseudomonadati</taxon>
        <taxon>Pseudomonadota</taxon>
        <taxon>Alphaproteobacteria</taxon>
        <taxon>Rhodobacterales</taxon>
        <taxon>Paracoccaceae</taxon>
        <taxon>Halovulum</taxon>
    </lineage>
</organism>
<accession>A0A6L5Z192</accession>
<evidence type="ECO:0000313" key="1">
    <source>
        <dbReference type="EMBL" id="MSU89825.1"/>
    </source>
</evidence>
<reference evidence="1 2" key="1">
    <citation type="submission" date="2019-10" db="EMBL/GenBank/DDBJ databases">
        <title>Cognatihalovulum marinum gen. nov. sp. nov., a new member of the family Rhodobacteraceae isolated from deep seawater of the Northwest Indian Ocean.</title>
        <authorList>
            <person name="Ruan C."/>
            <person name="Wang J."/>
            <person name="Zheng X."/>
            <person name="Song L."/>
            <person name="Zhu Y."/>
            <person name="Huang Y."/>
            <person name="Lu Z."/>
            <person name="Du W."/>
            <person name="Huang L."/>
            <person name="Dai X."/>
        </authorList>
    </citation>
    <scope>NUCLEOTIDE SEQUENCE [LARGE SCALE GENOMIC DNA]</scope>
    <source>
        <strain evidence="1 2">2CG4</strain>
    </source>
</reference>
<proteinExistence type="predicted"/>
<evidence type="ECO:0000313" key="2">
    <source>
        <dbReference type="Proteomes" id="UP000474957"/>
    </source>
</evidence>
<dbReference type="Proteomes" id="UP000474957">
    <property type="component" value="Unassembled WGS sequence"/>
</dbReference>
<dbReference type="EMBL" id="WIND01000005">
    <property type="protein sequence ID" value="MSU89825.1"/>
    <property type="molecule type" value="Genomic_DNA"/>
</dbReference>
<dbReference type="AlphaFoldDB" id="A0A6L5Z192"/>
<gene>
    <name evidence="1" type="ORF">GE300_09380</name>
</gene>
<name>A0A6L5Z192_9RHOB</name>